<sequence length="59" mass="6671">MAIWLLFGGLVSFSHLVSGDVTVMVFLLRWNGYLAKFSHHFGPVLYTIPSGSSDWQVER</sequence>
<accession>A0A1L9SQE4</accession>
<dbReference type="AlphaFoldDB" id="A0A1L9SQE4"/>
<dbReference type="GeneID" id="34608831"/>
<proteinExistence type="predicted"/>
<gene>
    <name evidence="1" type="ORF">ASPZODRAFT_129842</name>
</gene>
<keyword evidence="2" id="KW-1185">Reference proteome</keyword>
<dbReference type="Proteomes" id="UP000184188">
    <property type="component" value="Unassembled WGS sequence"/>
</dbReference>
<evidence type="ECO:0000313" key="1">
    <source>
        <dbReference type="EMBL" id="OJJ49388.1"/>
    </source>
</evidence>
<reference evidence="2" key="1">
    <citation type="journal article" date="2017" name="Genome Biol.">
        <title>Comparative genomics reveals high biological diversity and specific adaptations in the industrially and medically important fungal genus Aspergillus.</title>
        <authorList>
            <person name="de Vries R.P."/>
            <person name="Riley R."/>
            <person name="Wiebenga A."/>
            <person name="Aguilar-Osorio G."/>
            <person name="Amillis S."/>
            <person name="Uchima C.A."/>
            <person name="Anderluh G."/>
            <person name="Asadollahi M."/>
            <person name="Askin M."/>
            <person name="Barry K."/>
            <person name="Battaglia E."/>
            <person name="Bayram O."/>
            <person name="Benocci T."/>
            <person name="Braus-Stromeyer S.A."/>
            <person name="Caldana C."/>
            <person name="Canovas D."/>
            <person name="Cerqueira G.C."/>
            <person name="Chen F."/>
            <person name="Chen W."/>
            <person name="Choi C."/>
            <person name="Clum A."/>
            <person name="Dos Santos R.A."/>
            <person name="Damasio A.R."/>
            <person name="Diallinas G."/>
            <person name="Emri T."/>
            <person name="Fekete E."/>
            <person name="Flipphi M."/>
            <person name="Freyberg S."/>
            <person name="Gallo A."/>
            <person name="Gournas C."/>
            <person name="Habgood R."/>
            <person name="Hainaut M."/>
            <person name="Harispe M.L."/>
            <person name="Henrissat B."/>
            <person name="Hilden K.S."/>
            <person name="Hope R."/>
            <person name="Hossain A."/>
            <person name="Karabika E."/>
            <person name="Karaffa L."/>
            <person name="Karanyi Z."/>
            <person name="Krasevec N."/>
            <person name="Kuo A."/>
            <person name="Kusch H."/>
            <person name="LaButti K."/>
            <person name="Lagendijk E.L."/>
            <person name="Lapidus A."/>
            <person name="Levasseur A."/>
            <person name="Lindquist E."/>
            <person name="Lipzen A."/>
            <person name="Logrieco A.F."/>
            <person name="MacCabe A."/>
            <person name="Maekelae M.R."/>
            <person name="Malavazi I."/>
            <person name="Melin P."/>
            <person name="Meyer V."/>
            <person name="Mielnichuk N."/>
            <person name="Miskei M."/>
            <person name="Molnar A.P."/>
            <person name="Mule G."/>
            <person name="Ngan C.Y."/>
            <person name="Orejas M."/>
            <person name="Orosz E."/>
            <person name="Ouedraogo J.P."/>
            <person name="Overkamp K.M."/>
            <person name="Park H.-S."/>
            <person name="Perrone G."/>
            <person name="Piumi F."/>
            <person name="Punt P.J."/>
            <person name="Ram A.F."/>
            <person name="Ramon A."/>
            <person name="Rauscher S."/>
            <person name="Record E."/>
            <person name="Riano-Pachon D.M."/>
            <person name="Robert V."/>
            <person name="Roehrig J."/>
            <person name="Ruller R."/>
            <person name="Salamov A."/>
            <person name="Salih N.S."/>
            <person name="Samson R.A."/>
            <person name="Sandor E."/>
            <person name="Sanguinetti M."/>
            <person name="Schuetze T."/>
            <person name="Sepcic K."/>
            <person name="Shelest E."/>
            <person name="Sherlock G."/>
            <person name="Sophianopoulou V."/>
            <person name="Squina F.M."/>
            <person name="Sun H."/>
            <person name="Susca A."/>
            <person name="Todd R.B."/>
            <person name="Tsang A."/>
            <person name="Unkles S.E."/>
            <person name="van de Wiele N."/>
            <person name="van Rossen-Uffink D."/>
            <person name="Oliveira J.V."/>
            <person name="Vesth T.C."/>
            <person name="Visser J."/>
            <person name="Yu J.-H."/>
            <person name="Zhou M."/>
            <person name="Andersen M.R."/>
            <person name="Archer D.B."/>
            <person name="Baker S.E."/>
            <person name="Benoit I."/>
            <person name="Brakhage A.A."/>
            <person name="Braus G.H."/>
            <person name="Fischer R."/>
            <person name="Frisvad J.C."/>
            <person name="Goldman G.H."/>
            <person name="Houbraken J."/>
            <person name="Oakley B."/>
            <person name="Pocsi I."/>
            <person name="Scazzocchio C."/>
            <person name="Seiboth B."/>
            <person name="vanKuyk P.A."/>
            <person name="Wortman J."/>
            <person name="Dyer P.S."/>
            <person name="Grigoriev I.V."/>
        </authorList>
    </citation>
    <scope>NUCLEOTIDE SEQUENCE [LARGE SCALE GENOMIC DNA]</scope>
    <source>
        <strain evidence="2">CBS 506.65</strain>
    </source>
</reference>
<organism evidence="1 2">
    <name type="scientific">Penicilliopsis zonata CBS 506.65</name>
    <dbReference type="NCBI Taxonomy" id="1073090"/>
    <lineage>
        <taxon>Eukaryota</taxon>
        <taxon>Fungi</taxon>
        <taxon>Dikarya</taxon>
        <taxon>Ascomycota</taxon>
        <taxon>Pezizomycotina</taxon>
        <taxon>Eurotiomycetes</taxon>
        <taxon>Eurotiomycetidae</taxon>
        <taxon>Eurotiales</taxon>
        <taxon>Aspergillaceae</taxon>
        <taxon>Penicilliopsis</taxon>
    </lineage>
</organism>
<name>A0A1L9SQE4_9EURO</name>
<dbReference type="VEuPathDB" id="FungiDB:ASPZODRAFT_129842"/>
<evidence type="ECO:0000313" key="2">
    <source>
        <dbReference type="Proteomes" id="UP000184188"/>
    </source>
</evidence>
<dbReference type="RefSeq" id="XP_022583898.1">
    <property type="nucleotide sequence ID" value="XM_022722366.1"/>
</dbReference>
<dbReference type="EMBL" id="KV878338">
    <property type="protein sequence ID" value="OJJ49388.1"/>
    <property type="molecule type" value="Genomic_DNA"/>
</dbReference>
<protein>
    <submittedName>
        <fullName evidence="1">Uncharacterized protein</fullName>
    </submittedName>
</protein>